<feature type="signal peptide" evidence="12">
    <location>
        <begin position="1"/>
        <end position="20"/>
    </location>
</feature>
<dbReference type="Proteomes" id="UP000694427">
    <property type="component" value="Unplaced"/>
</dbReference>
<dbReference type="GO" id="GO:0006955">
    <property type="term" value="P:immune response"/>
    <property type="evidence" value="ECO:0007669"/>
    <property type="project" value="TreeGrafter"/>
</dbReference>
<evidence type="ECO:0000256" key="6">
    <source>
        <dbReference type="ARBA" id="ARBA00023136"/>
    </source>
</evidence>
<evidence type="ECO:0000256" key="10">
    <source>
        <dbReference type="ARBA" id="ARBA00023319"/>
    </source>
</evidence>
<evidence type="ECO:0000256" key="3">
    <source>
        <dbReference type="ARBA" id="ARBA00022692"/>
    </source>
</evidence>
<dbReference type="InterPro" id="IPR051713">
    <property type="entry name" value="T-cell_Activation_Regulation"/>
</dbReference>
<dbReference type="GO" id="GO:0042102">
    <property type="term" value="P:positive regulation of T cell proliferation"/>
    <property type="evidence" value="ECO:0007669"/>
    <property type="project" value="TreeGrafter"/>
</dbReference>
<dbReference type="KEGG" id="ccar:109045134"/>
<keyword evidence="8" id="KW-0675">Receptor</keyword>
<evidence type="ECO:0000256" key="2">
    <source>
        <dbReference type="ARBA" id="ARBA00022475"/>
    </source>
</evidence>
<sequence>MCVFHFISCALLGGKPKTLACSSCFETLCLVLRQRGGHEASLLSVSVSAVHTSTSMSLQLRCLYTHSLALVVTLLLFTATSGDGDGDAVENITAVLGHSITFRCPSNRSTPVERLYIQRFKNDKEDFINGFYRGQPLPVLPEYQNRTKVNEMELSMEMRNISVSDEGLYKCLVFINNKPEISKILLKVTAEYSVPTITKDCNKPGDGGAGKSCQLSCSAVGGYPQSTVRWTGLNQSLTNVIYNRSSADNESKTWTINQTIVHNCNQPTNISCAVGGSVSHTITICETESFPFVVIVAIAVVLVFVLLLVFVVVMKCCFRGPQRDDGAGETGVRFIDCRSQLQHV</sequence>
<keyword evidence="15" id="KW-1185">Reference proteome</keyword>
<reference evidence="16" key="1">
    <citation type="submission" date="2025-04" db="UniProtKB">
        <authorList>
            <consortium name="RefSeq"/>
        </authorList>
    </citation>
    <scope>IDENTIFICATION</scope>
    <source>
        <tissue evidence="16">Muscle</tissue>
    </source>
</reference>
<proteinExistence type="predicted"/>
<evidence type="ECO:0000256" key="1">
    <source>
        <dbReference type="ARBA" id="ARBA00004251"/>
    </source>
</evidence>
<evidence type="ECO:0000256" key="11">
    <source>
        <dbReference type="SAM" id="Phobius"/>
    </source>
</evidence>
<dbReference type="GO" id="GO:0007166">
    <property type="term" value="P:cell surface receptor signaling pathway"/>
    <property type="evidence" value="ECO:0007669"/>
    <property type="project" value="TreeGrafter"/>
</dbReference>
<gene>
    <name evidence="14 16" type="primary">LOC109045134</name>
</gene>
<feature type="chain" id="PRO_5044676153" evidence="12">
    <location>
        <begin position="21"/>
        <end position="344"/>
    </location>
</feature>
<dbReference type="GO" id="GO:0071222">
    <property type="term" value="P:cellular response to lipopolysaccharide"/>
    <property type="evidence" value="ECO:0007669"/>
    <property type="project" value="TreeGrafter"/>
</dbReference>
<dbReference type="InterPro" id="IPR003599">
    <property type="entry name" value="Ig_sub"/>
</dbReference>
<evidence type="ECO:0000313" key="14">
    <source>
        <dbReference type="Ensembl" id="ENSCCRP00010103448.1"/>
    </source>
</evidence>
<feature type="domain" description="Ig-like" evidence="13">
    <location>
        <begin position="195"/>
        <end position="283"/>
    </location>
</feature>
<keyword evidence="3 11" id="KW-0812">Transmembrane</keyword>
<dbReference type="AlphaFoldDB" id="A0A8C1PAS9"/>
<reference evidence="14" key="2">
    <citation type="submission" date="2025-05" db="UniProtKB">
        <authorList>
            <consortium name="Ensembl"/>
        </authorList>
    </citation>
    <scope>IDENTIFICATION</scope>
</reference>
<dbReference type="PROSITE" id="PS50835">
    <property type="entry name" value="IG_LIKE"/>
    <property type="match status" value="1"/>
</dbReference>
<evidence type="ECO:0000256" key="7">
    <source>
        <dbReference type="ARBA" id="ARBA00023157"/>
    </source>
</evidence>
<evidence type="ECO:0000313" key="16">
    <source>
        <dbReference type="RefSeq" id="XP_042596043.1"/>
    </source>
</evidence>
<dbReference type="InterPro" id="IPR013106">
    <property type="entry name" value="Ig_V-set"/>
</dbReference>
<keyword evidence="6 11" id="KW-0472">Membrane</keyword>
<dbReference type="RefSeq" id="XP_042596043.1">
    <property type="nucleotide sequence ID" value="XM_042740109.1"/>
</dbReference>
<accession>A0A8C1PAS9</accession>
<keyword evidence="9" id="KW-0325">Glycoprotein</keyword>
<keyword evidence="5 11" id="KW-1133">Transmembrane helix</keyword>
<evidence type="ECO:0000256" key="8">
    <source>
        <dbReference type="ARBA" id="ARBA00023170"/>
    </source>
</evidence>
<protein>
    <submittedName>
        <fullName evidence="16">T-lymphocyte activation antigen CD80-like isoform X1</fullName>
    </submittedName>
</protein>
<evidence type="ECO:0000259" key="13">
    <source>
        <dbReference type="PROSITE" id="PS50835"/>
    </source>
</evidence>
<dbReference type="SUPFAM" id="SSF48726">
    <property type="entry name" value="Immunoglobulin"/>
    <property type="match status" value="2"/>
</dbReference>
<dbReference type="GO" id="GO:0042130">
    <property type="term" value="P:negative regulation of T cell proliferation"/>
    <property type="evidence" value="ECO:0007669"/>
    <property type="project" value="TreeGrafter"/>
</dbReference>
<dbReference type="Ensembl" id="ENSCCRT00010114943.1">
    <property type="protein sequence ID" value="ENSCCRP00010103448.1"/>
    <property type="gene ID" value="ENSCCRG00010045563.1"/>
</dbReference>
<dbReference type="InterPro" id="IPR007110">
    <property type="entry name" value="Ig-like_dom"/>
</dbReference>
<evidence type="ECO:0000256" key="4">
    <source>
        <dbReference type="ARBA" id="ARBA00022729"/>
    </source>
</evidence>
<evidence type="ECO:0000256" key="5">
    <source>
        <dbReference type="ARBA" id="ARBA00022989"/>
    </source>
</evidence>
<dbReference type="Proteomes" id="UP001155660">
    <property type="component" value="Chromosome B15"/>
</dbReference>
<dbReference type="SMART" id="SM00409">
    <property type="entry name" value="IG"/>
    <property type="match status" value="1"/>
</dbReference>
<dbReference type="GeneID" id="109045134"/>
<organism evidence="14 15">
    <name type="scientific">Cyprinus carpio</name>
    <name type="common">Common carp</name>
    <dbReference type="NCBI Taxonomy" id="7962"/>
    <lineage>
        <taxon>Eukaryota</taxon>
        <taxon>Metazoa</taxon>
        <taxon>Chordata</taxon>
        <taxon>Craniata</taxon>
        <taxon>Vertebrata</taxon>
        <taxon>Euteleostomi</taxon>
        <taxon>Actinopterygii</taxon>
        <taxon>Neopterygii</taxon>
        <taxon>Teleostei</taxon>
        <taxon>Ostariophysi</taxon>
        <taxon>Cypriniformes</taxon>
        <taxon>Cyprinidae</taxon>
        <taxon>Cyprininae</taxon>
        <taxon>Cyprinus</taxon>
    </lineage>
</organism>
<keyword evidence="2" id="KW-1003">Cell membrane</keyword>
<dbReference type="GO" id="GO:0009897">
    <property type="term" value="C:external side of plasma membrane"/>
    <property type="evidence" value="ECO:0007669"/>
    <property type="project" value="TreeGrafter"/>
</dbReference>
<dbReference type="InterPro" id="IPR013783">
    <property type="entry name" value="Ig-like_fold"/>
</dbReference>
<comment type="subcellular location">
    <subcellularLocation>
        <location evidence="1">Cell membrane</location>
        <topology evidence="1">Single-pass type I membrane protein</topology>
    </subcellularLocation>
</comment>
<dbReference type="PANTHER" id="PTHR25466:SF2">
    <property type="entry name" value="T-LYMPHOCYTE ACTIVATION ANTIGEN CD86"/>
    <property type="match status" value="1"/>
</dbReference>
<dbReference type="InterPro" id="IPR036179">
    <property type="entry name" value="Ig-like_dom_sf"/>
</dbReference>
<evidence type="ECO:0000256" key="12">
    <source>
        <dbReference type="SAM" id="SignalP"/>
    </source>
</evidence>
<feature type="transmembrane region" description="Helical" evidence="11">
    <location>
        <begin position="290"/>
        <end position="313"/>
    </location>
</feature>
<name>A0A8C1PAS9_CYPCA</name>
<keyword evidence="10" id="KW-0393">Immunoglobulin domain</keyword>
<dbReference type="OrthoDB" id="9904387at2759"/>
<dbReference type="Pfam" id="PF07686">
    <property type="entry name" value="V-set"/>
    <property type="match status" value="1"/>
</dbReference>
<dbReference type="Gene3D" id="2.60.40.10">
    <property type="entry name" value="Immunoglobulins"/>
    <property type="match status" value="2"/>
</dbReference>
<dbReference type="PANTHER" id="PTHR25466">
    <property type="entry name" value="T-LYMPHOCYTE ACTIVATION ANTIGEN"/>
    <property type="match status" value="1"/>
</dbReference>
<dbReference type="GO" id="GO:0031295">
    <property type="term" value="P:T cell costimulation"/>
    <property type="evidence" value="ECO:0007669"/>
    <property type="project" value="TreeGrafter"/>
</dbReference>
<evidence type="ECO:0000313" key="15">
    <source>
        <dbReference type="Proteomes" id="UP000694427"/>
    </source>
</evidence>
<keyword evidence="7" id="KW-1015">Disulfide bond</keyword>
<keyword evidence="4 12" id="KW-0732">Signal</keyword>
<evidence type="ECO:0000256" key="9">
    <source>
        <dbReference type="ARBA" id="ARBA00023180"/>
    </source>
</evidence>